<dbReference type="PANTHER" id="PTHR34448">
    <property type="entry name" value="AMINOPEPTIDASE"/>
    <property type="match status" value="1"/>
</dbReference>
<reference evidence="2" key="1">
    <citation type="submission" date="2016-10" db="EMBL/GenBank/DDBJ databases">
        <authorList>
            <person name="Varghese N."/>
            <person name="Submissions S."/>
        </authorList>
    </citation>
    <scope>NUCLEOTIDE SEQUENCE [LARGE SCALE GENOMIC DNA]</scope>
    <source>
        <strain evidence="2">YR281</strain>
    </source>
</reference>
<dbReference type="InterPro" id="IPR058739">
    <property type="entry name" value="NicX"/>
</dbReference>
<protein>
    <submittedName>
        <fullName evidence="2">2,5-dihydroxypyridine 5,6-dioxygenase</fullName>
    </submittedName>
</protein>
<dbReference type="EMBL" id="FNDI01000019">
    <property type="protein sequence ID" value="SDI56579.1"/>
    <property type="molecule type" value="Genomic_DNA"/>
</dbReference>
<dbReference type="GO" id="GO:0046872">
    <property type="term" value="F:metal ion binding"/>
    <property type="evidence" value="ECO:0007669"/>
    <property type="project" value="UniProtKB-KW"/>
</dbReference>
<name>A0A7Z7BBE8_9BURK</name>
<gene>
    <name evidence="2" type="ORF">SAMN04487926_11983</name>
</gene>
<evidence type="ECO:0000256" key="1">
    <source>
        <dbReference type="ARBA" id="ARBA00022723"/>
    </source>
</evidence>
<dbReference type="InterPro" id="IPR052170">
    <property type="entry name" value="M29_Exopeptidase"/>
</dbReference>
<sequence length="348" mass="38335">MLTFDSKVSSATIVPAFIKQLRLCKLEPKETVLFLTDDSSPRELVEAGLVACTSLGSACYEVRVPSGPDVRYVGANPYEAPGLREAFERVDLVVSFVVGFFSGWERAVRESGGRILNILDVPWMLLKLQGDENFKRVALAAQRQVQATKVIRVTSAAGTDFSYEVDHSAPHLCHYGAADEPGHMDEWGQCMMGAFPVDGTANGTVVVQPGDLWALPYMRIVQSEIKLEVREGYVRSVTGGLDAHLFRAWLDECKSSESDMDPYAVSHLGWGMNPRASYHDVVNFEHKMDHLVAAVRGLPGSYLFSTGPSHKRKTKGHIDMPLLGCTVMLDGRPVIEGGRIVDPEMKCF</sequence>
<dbReference type="PANTHER" id="PTHR34448:SF1">
    <property type="entry name" value="BLL6088 PROTEIN"/>
    <property type="match status" value="1"/>
</dbReference>
<accession>A0A7Z7BBE8</accession>
<proteinExistence type="predicted"/>
<dbReference type="RefSeq" id="WP_091784384.1">
    <property type="nucleotide sequence ID" value="NZ_FNDI01000019.1"/>
</dbReference>
<keyword evidence="1" id="KW-0479">Metal-binding</keyword>
<organism evidence="2 3">
    <name type="scientific">Paraburkholderia steynii</name>
    <dbReference type="NCBI Taxonomy" id="1245441"/>
    <lineage>
        <taxon>Bacteria</taxon>
        <taxon>Pseudomonadati</taxon>
        <taxon>Pseudomonadota</taxon>
        <taxon>Betaproteobacteria</taxon>
        <taxon>Burkholderiales</taxon>
        <taxon>Burkholderiaceae</taxon>
        <taxon>Paraburkholderia</taxon>
    </lineage>
</organism>
<evidence type="ECO:0000313" key="3">
    <source>
        <dbReference type="Proteomes" id="UP000198900"/>
    </source>
</evidence>
<evidence type="ECO:0000313" key="2">
    <source>
        <dbReference type="EMBL" id="SDI56579.1"/>
    </source>
</evidence>
<dbReference type="Proteomes" id="UP000198900">
    <property type="component" value="Unassembled WGS sequence"/>
</dbReference>
<dbReference type="Pfam" id="PF26233">
    <property type="entry name" value="NicX"/>
    <property type="match status" value="1"/>
</dbReference>
<comment type="caution">
    <text evidence="2">The sequence shown here is derived from an EMBL/GenBank/DDBJ whole genome shotgun (WGS) entry which is preliminary data.</text>
</comment>
<dbReference type="AlphaFoldDB" id="A0A7Z7BBE8"/>
<keyword evidence="3" id="KW-1185">Reference proteome</keyword>
<dbReference type="GO" id="GO:0051213">
    <property type="term" value="F:dioxygenase activity"/>
    <property type="evidence" value="ECO:0007669"/>
    <property type="project" value="UniProtKB-KW"/>
</dbReference>